<dbReference type="EMBL" id="CP003588">
    <property type="protein sequence ID" value="AFK68443.1"/>
    <property type="molecule type" value="Genomic_DNA"/>
</dbReference>
<sequence>MSDWLWQKFLSRFRPNERFLNIYSVVDSFKLIARGCFAPVYQGRNCCEIFLCQHLKNFFRIRQKRYERSYVVWR</sequence>
<proteinExistence type="predicted"/>
<gene>
    <name evidence="1" type="ORF">YSA_03088</name>
</gene>
<accession>I3USH2</accession>
<dbReference type="KEGG" id="ppi:YSA_03088"/>
<name>I3USH2_PSEPU</name>
<dbReference type="Proteomes" id="UP000005268">
    <property type="component" value="Chromosome"/>
</dbReference>
<dbReference type="AlphaFoldDB" id="I3USH2"/>
<protein>
    <submittedName>
        <fullName evidence="1">Uncharacterized protein</fullName>
    </submittedName>
</protein>
<evidence type="ECO:0000313" key="2">
    <source>
        <dbReference type="Proteomes" id="UP000005268"/>
    </source>
</evidence>
<reference evidence="1 2" key="1">
    <citation type="journal article" date="2012" name="J. Bacteriol.">
        <title>Complete Genome Sequence of the Naphthalene-Degrading Pseudomonas putida Strain ND6.</title>
        <authorList>
            <person name="Li S."/>
            <person name="Zhao H."/>
            <person name="Li Y."/>
            <person name="Niu S."/>
            <person name="Cai B."/>
        </authorList>
    </citation>
    <scope>NUCLEOTIDE SEQUENCE [LARGE SCALE GENOMIC DNA]</scope>
    <source>
        <strain evidence="1 2">ND6</strain>
    </source>
</reference>
<dbReference type="HOGENOM" id="CLU_2685051_0_0_6"/>
<evidence type="ECO:0000313" key="1">
    <source>
        <dbReference type="EMBL" id="AFK68443.1"/>
    </source>
</evidence>
<organism evidence="1 2">
    <name type="scientific">Pseudomonas putida ND6</name>
    <dbReference type="NCBI Taxonomy" id="231023"/>
    <lineage>
        <taxon>Bacteria</taxon>
        <taxon>Pseudomonadati</taxon>
        <taxon>Pseudomonadota</taxon>
        <taxon>Gammaproteobacteria</taxon>
        <taxon>Pseudomonadales</taxon>
        <taxon>Pseudomonadaceae</taxon>
        <taxon>Pseudomonas</taxon>
    </lineage>
</organism>